<sequence>MLTVEGAPPSRTIAIEVAVNISGAALRKKSGVMGLQLVSENEGQDIVEHVKRWIEHGFDPYTSLTKDIANAYFNLLPGDTQQRRQNLGIGWQTSFVRNNKELSELFKEPKFERDPERIQRGHQNDSAEKFFSIYRDFKLQHLVATGDVHALAEAAYRTSVYKKTNLVFGRPKRTATRAEERQFSSVIHCCSSRGRHLLPYIVCRSKDPPQTRVFRTITISSNESGWAEYAHALDWLRNIFEPKTRPPPRSDGSPRWRILLVSRRFSVSPEFEQYCWKKNILCLPFPLNDQKFFNPMENIALGAMKASYTDTMMQKFVDKQNVSMEVEDFARWIQGEIKSSKRAEEATEYWRKSCLIPLDEDRLRNCLQGKRPTAVPDETDSIANRGPSLPRVRSRSSMVQTPMTSCTLSAESTPRTSVSLPVLPTIEVGKRDSTVEPSYVQFPDSQQEDIDPSTNDHTEGDSSSDNESEIENDSASVSHVSQSVTPSRTPRRPKTAPKTPKSARPKPLDSEPSGLVMSAQRHCDTLDGCLDGTPRTRKRLRDALMIDRCELEKENAQLKAKVDILTKFMSVKKQRID</sequence>
<feature type="region of interest" description="Disordered" evidence="1">
    <location>
        <begin position="370"/>
        <end position="417"/>
    </location>
</feature>
<gene>
    <name evidence="3" type="ORF">PENARI_c009G09708</name>
</gene>
<feature type="region of interest" description="Disordered" evidence="1">
    <location>
        <begin position="441"/>
        <end position="515"/>
    </location>
</feature>
<dbReference type="Pfam" id="PF03184">
    <property type="entry name" value="DDE_1"/>
    <property type="match status" value="1"/>
</dbReference>
<evidence type="ECO:0000259" key="2">
    <source>
        <dbReference type="Pfam" id="PF03184"/>
    </source>
</evidence>
<feature type="compositionally biased region" description="Acidic residues" evidence="1">
    <location>
        <begin position="462"/>
        <end position="472"/>
    </location>
</feature>
<dbReference type="RefSeq" id="XP_022488246.1">
    <property type="nucleotide sequence ID" value="XM_022631998.1"/>
</dbReference>
<dbReference type="InterPro" id="IPR004875">
    <property type="entry name" value="DDE_SF_endonuclease_dom"/>
</dbReference>
<evidence type="ECO:0000256" key="1">
    <source>
        <dbReference type="SAM" id="MobiDB-lite"/>
    </source>
</evidence>
<accession>A0A1F5LIB1</accession>
<dbReference type="GeneID" id="34576732"/>
<dbReference type="AlphaFoldDB" id="A0A1F5LIB1"/>
<evidence type="ECO:0000313" key="4">
    <source>
        <dbReference type="Proteomes" id="UP000177622"/>
    </source>
</evidence>
<reference evidence="3 4" key="1">
    <citation type="journal article" date="2016" name="Sci. Rep.">
        <title>Penicillium arizonense, a new, genome sequenced fungal species, reveals a high chemical diversity in secreted metabolites.</title>
        <authorList>
            <person name="Grijseels S."/>
            <person name="Nielsen J.C."/>
            <person name="Randelovic M."/>
            <person name="Nielsen J."/>
            <person name="Nielsen K.F."/>
            <person name="Workman M."/>
            <person name="Frisvad J.C."/>
        </authorList>
    </citation>
    <scope>NUCLEOTIDE SEQUENCE [LARGE SCALE GENOMIC DNA]</scope>
    <source>
        <strain evidence="3 4">CBS 141311</strain>
    </source>
</reference>
<evidence type="ECO:0000313" key="3">
    <source>
        <dbReference type="EMBL" id="OGE52806.1"/>
    </source>
</evidence>
<comment type="caution">
    <text evidence="3">The sequence shown here is derived from an EMBL/GenBank/DDBJ whole genome shotgun (WGS) entry which is preliminary data.</text>
</comment>
<dbReference type="OrthoDB" id="4357141at2759"/>
<protein>
    <recommendedName>
        <fullName evidence="2">DDE-1 domain-containing protein</fullName>
    </recommendedName>
</protein>
<feature type="compositionally biased region" description="Polar residues" evidence="1">
    <location>
        <begin position="395"/>
        <end position="417"/>
    </location>
</feature>
<proteinExistence type="predicted"/>
<feature type="domain" description="DDE-1" evidence="2">
    <location>
        <begin position="182"/>
        <end position="325"/>
    </location>
</feature>
<dbReference type="EMBL" id="LXJU01000009">
    <property type="protein sequence ID" value="OGE52806.1"/>
    <property type="molecule type" value="Genomic_DNA"/>
</dbReference>
<keyword evidence="4" id="KW-1185">Reference proteome</keyword>
<organism evidence="3 4">
    <name type="scientific">Penicillium arizonense</name>
    <dbReference type="NCBI Taxonomy" id="1835702"/>
    <lineage>
        <taxon>Eukaryota</taxon>
        <taxon>Fungi</taxon>
        <taxon>Dikarya</taxon>
        <taxon>Ascomycota</taxon>
        <taxon>Pezizomycotina</taxon>
        <taxon>Eurotiomycetes</taxon>
        <taxon>Eurotiomycetidae</taxon>
        <taxon>Eurotiales</taxon>
        <taxon>Aspergillaceae</taxon>
        <taxon>Penicillium</taxon>
    </lineage>
</organism>
<dbReference type="STRING" id="1835702.A0A1F5LIB1"/>
<name>A0A1F5LIB1_PENAI</name>
<dbReference type="Proteomes" id="UP000177622">
    <property type="component" value="Unassembled WGS sequence"/>
</dbReference>
<dbReference type="GO" id="GO:0003676">
    <property type="term" value="F:nucleic acid binding"/>
    <property type="evidence" value="ECO:0007669"/>
    <property type="project" value="InterPro"/>
</dbReference>